<keyword evidence="3" id="KW-1133">Transmembrane helix</keyword>
<dbReference type="Gene3D" id="3.40.50.2300">
    <property type="match status" value="1"/>
</dbReference>
<evidence type="ECO:0000259" key="4">
    <source>
        <dbReference type="PROSITE" id="PS50110"/>
    </source>
</evidence>
<keyword evidence="3" id="KW-0472">Membrane</keyword>
<comment type="caution">
    <text evidence="5">The sequence shown here is derived from an EMBL/GenBank/DDBJ whole genome shotgun (WGS) entry which is preliminary data.</text>
</comment>
<organism evidence="5 6">
    <name type="scientific">Pseudonocardia adelaidensis</name>
    <dbReference type="NCBI Taxonomy" id="648754"/>
    <lineage>
        <taxon>Bacteria</taxon>
        <taxon>Bacillati</taxon>
        <taxon>Actinomycetota</taxon>
        <taxon>Actinomycetes</taxon>
        <taxon>Pseudonocardiales</taxon>
        <taxon>Pseudonocardiaceae</taxon>
        <taxon>Pseudonocardia</taxon>
    </lineage>
</organism>
<gene>
    <name evidence="5" type="ORF">GCM10023320_63280</name>
</gene>
<evidence type="ECO:0000313" key="6">
    <source>
        <dbReference type="Proteomes" id="UP001500804"/>
    </source>
</evidence>
<dbReference type="Proteomes" id="UP001500804">
    <property type="component" value="Unassembled WGS sequence"/>
</dbReference>
<dbReference type="PROSITE" id="PS50110">
    <property type="entry name" value="RESPONSE_REGULATORY"/>
    <property type="match status" value="1"/>
</dbReference>
<evidence type="ECO:0000256" key="3">
    <source>
        <dbReference type="SAM" id="Phobius"/>
    </source>
</evidence>
<dbReference type="InterPro" id="IPR011006">
    <property type="entry name" value="CheY-like_superfamily"/>
</dbReference>
<dbReference type="InterPro" id="IPR001789">
    <property type="entry name" value="Sig_transdc_resp-reg_receiver"/>
</dbReference>
<proteinExistence type="predicted"/>
<dbReference type="CDD" id="cd00156">
    <property type="entry name" value="REC"/>
    <property type="match status" value="1"/>
</dbReference>
<keyword evidence="6" id="KW-1185">Reference proteome</keyword>
<keyword evidence="1" id="KW-0597">Phosphoprotein</keyword>
<evidence type="ECO:0000256" key="2">
    <source>
        <dbReference type="SAM" id="MobiDB-lite"/>
    </source>
</evidence>
<dbReference type="EMBL" id="BAABJO010000030">
    <property type="protein sequence ID" value="GAA5134789.1"/>
    <property type="molecule type" value="Genomic_DNA"/>
</dbReference>
<feature type="modified residue" description="4-aspartylphosphate" evidence="1">
    <location>
        <position position="191"/>
    </location>
</feature>
<name>A0ABP9NWI6_9PSEU</name>
<reference evidence="6" key="1">
    <citation type="journal article" date="2019" name="Int. J. Syst. Evol. Microbiol.">
        <title>The Global Catalogue of Microorganisms (GCM) 10K type strain sequencing project: providing services to taxonomists for standard genome sequencing and annotation.</title>
        <authorList>
            <consortium name="The Broad Institute Genomics Platform"/>
            <consortium name="The Broad Institute Genome Sequencing Center for Infectious Disease"/>
            <person name="Wu L."/>
            <person name="Ma J."/>
        </authorList>
    </citation>
    <scope>NUCLEOTIDE SEQUENCE [LARGE SCALE GENOMIC DNA]</scope>
    <source>
        <strain evidence="6">JCM 18302</strain>
    </source>
</reference>
<protein>
    <recommendedName>
        <fullName evidence="4">Response regulatory domain-containing protein</fullName>
    </recommendedName>
</protein>
<evidence type="ECO:0000313" key="5">
    <source>
        <dbReference type="EMBL" id="GAA5134789.1"/>
    </source>
</evidence>
<keyword evidence="3" id="KW-0812">Transmembrane</keyword>
<accession>A0ABP9NWI6</accession>
<sequence>MVAAATSDTASVTSARDAHLRFGAPPEWAIMPGMQQWTDLIGVVVWPIVVVFSALLFRRAVRDILTRDDVSFTGPGGIGFSARRATGALLDAEEDKNRSAVGGTPGRAAGDGDGRPVSAVEVADQVRAVGAAVRRLGRSPRLLWVDDRPSNNRHERSALESMGMIVDLSTSTADAQRKLQRRTTYDLVISDMARPEDPRAGYVLLDWMRERAYDAPFVIYSSSNSAAHYDEAVCRGAVGSTAQPAELIDMVLRSLRDVRPRRRWWQPGSR</sequence>
<feature type="transmembrane region" description="Helical" evidence="3">
    <location>
        <begin position="40"/>
        <end position="57"/>
    </location>
</feature>
<dbReference type="Pfam" id="PF00072">
    <property type="entry name" value="Response_reg"/>
    <property type="match status" value="1"/>
</dbReference>
<evidence type="ECO:0000256" key="1">
    <source>
        <dbReference type="PROSITE-ProRule" id="PRU00169"/>
    </source>
</evidence>
<dbReference type="SUPFAM" id="SSF52172">
    <property type="entry name" value="CheY-like"/>
    <property type="match status" value="1"/>
</dbReference>
<feature type="region of interest" description="Disordered" evidence="2">
    <location>
        <begin position="91"/>
        <end position="116"/>
    </location>
</feature>
<feature type="domain" description="Response regulatory" evidence="4">
    <location>
        <begin position="141"/>
        <end position="258"/>
    </location>
</feature>